<dbReference type="SUPFAM" id="SSF49472">
    <property type="entry name" value="Transthyretin (synonym: prealbumin)"/>
    <property type="match status" value="1"/>
</dbReference>
<dbReference type="RefSeq" id="WP_349638192.1">
    <property type="nucleotide sequence ID" value="NZ_CP090958.1"/>
</dbReference>
<organism evidence="9 10">
    <name type="scientific">Saxibacter everestensis</name>
    <dbReference type="NCBI Taxonomy" id="2909229"/>
    <lineage>
        <taxon>Bacteria</taxon>
        <taxon>Bacillati</taxon>
        <taxon>Actinomycetota</taxon>
        <taxon>Actinomycetes</taxon>
        <taxon>Micrococcales</taxon>
        <taxon>Brevibacteriaceae</taxon>
        <taxon>Saxibacter</taxon>
    </lineage>
</organism>
<dbReference type="EMBL" id="CP090958">
    <property type="protein sequence ID" value="WGW11404.1"/>
    <property type="molecule type" value="Genomic_DNA"/>
</dbReference>
<dbReference type="SMART" id="SM00095">
    <property type="entry name" value="TR_THY"/>
    <property type="match status" value="1"/>
</dbReference>
<dbReference type="InterPro" id="IPR023418">
    <property type="entry name" value="Thyroxine_BS"/>
</dbReference>
<dbReference type="InterPro" id="IPR036817">
    <property type="entry name" value="Transthyretin/HIU_hydrolase_sf"/>
</dbReference>
<protein>
    <recommendedName>
        <fullName evidence="7">5-hydroxyisourate hydrolase</fullName>
        <shortName evidence="7">HIU hydrolase</shortName>
        <shortName evidence="7">HIUHase</shortName>
        <ecNumber evidence="7">3.5.2.17</ecNumber>
    </recommendedName>
</protein>
<evidence type="ECO:0000256" key="1">
    <source>
        <dbReference type="ARBA" id="ARBA00001043"/>
    </source>
</evidence>
<dbReference type="PANTHER" id="PTHR10395">
    <property type="entry name" value="URICASE AND TRANSTHYRETIN-RELATED"/>
    <property type="match status" value="1"/>
</dbReference>
<evidence type="ECO:0000313" key="9">
    <source>
        <dbReference type="EMBL" id="WGW11404.1"/>
    </source>
</evidence>
<gene>
    <name evidence="9" type="primary">uraH</name>
    <name evidence="9" type="ORF">LWF01_15105</name>
</gene>
<dbReference type="Proteomes" id="UP001209083">
    <property type="component" value="Chromosome"/>
</dbReference>
<dbReference type="PROSITE" id="PS00768">
    <property type="entry name" value="TRANSTHYRETIN_1"/>
    <property type="match status" value="1"/>
</dbReference>
<evidence type="ECO:0000256" key="2">
    <source>
        <dbReference type="ARBA" id="ARBA00002704"/>
    </source>
</evidence>
<dbReference type="NCBIfam" id="TIGR02962">
    <property type="entry name" value="hdxy_isourate"/>
    <property type="match status" value="1"/>
</dbReference>
<dbReference type="InterPro" id="IPR000895">
    <property type="entry name" value="Transthyretin/HIU_hydrolase"/>
</dbReference>
<dbReference type="PANTHER" id="PTHR10395:SF7">
    <property type="entry name" value="5-HYDROXYISOURATE HYDROLASE"/>
    <property type="match status" value="1"/>
</dbReference>
<feature type="domain" description="Transthyretin/hydroxyisourate hydrolase" evidence="8">
    <location>
        <begin position="1"/>
        <end position="107"/>
    </location>
</feature>
<comment type="similarity">
    <text evidence="3 7">Belongs to the transthyretin family. 5-hydroxyisourate hydrolase subfamily.</text>
</comment>
<dbReference type="EC" id="3.5.2.17" evidence="7"/>
<dbReference type="GO" id="GO:0033971">
    <property type="term" value="F:hydroxyisourate hydrolase activity"/>
    <property type="evidence" value="ECO:0007669"/>
    <property type="project" value="UniProtKB-EC"/>
</dbReference>
<dbReference type="Pfam" id="PF00576">
    <property type="entry name" value="Transthyretin"/>
    <property type="match status" value="1"/>
</dbReference>
<sequence>MSQITTHILDAALGKPAEGVAIRLLDPAGDVLAEGRTDSDGRIGDLGPDRLEPGRYRLEFSTADYFAATDRDTFYPGVSIDFLVGDAGEHYHVPLLLSPFAYSTYRGS</sequence>
<comment type="function">
    <text evidence="2">Catalyzes the hydrolysis of 5-hydroxyisourate (HIU) to 2-oxo-4-hydroxy-4-carboxy-5-ureidoimidazoline (OHCU).</text>
</comment>
<dbReference type="CDD" id="cd05822">
    <property type="entry name" value="TLP_HIUase"/>
    <property type="match status" value="1"/>
</dbReference>
<evidence type="ECO:0000256" key="3">
    <source>
        <dbReference type="ARBA" id="ARBA00009850"/>
    </source>
</evidence>
<keyword evidence="5 7" id="KW-0659">Purine metabolism</keyword>
<name>A0ABY8QQY7_9MICO</name>
<evidence type="ECO:0000256" key="4">
    <source>
        <dbReference type="ARBA" id="ARBA00011881"/>
    </source>
</evidence>
<evidence type="ECO:0000256" key="6">
    <source>
        <dbReference type="ARBA" id="ARBA00022801"/>
    </source>
</evidence>
<comment type="subunit">
    <text evidence="4 7">Homotetramer.</text>
</comment>
<dbReference type="Gene3D" id="2.60.40.180">
    <property type="entry name" value="Transthyretin/hydroxyisourate hydrolase domain"/>
    <property type="match status" value="1"/>
</dbReference>
<dbReference type="InterPro" id="IPR014306">
    <property type="entry name" value="Hydroxyisourate_hydrolase"/>
</dbReference>
<evidence type="ECO:0000259" key="8">
    <source>
        <dbReference type="SMART" id="SM00095"/>
    </source>
</evidence>
<evidence type="ECO:0000256" key="5">
    <source>
        <dbReference type="ARBA" id="ARBA00022631"/>
    </source>
</evidence>
<comment type="catalytic activity">
    <reaction evidence="1 7">
        <text>5-hydroxyisourate + H2O = 5-hydroxy-2-oxo-4-ureido-2,5-dihydro-1H-imidazole-5-carboxylate + H(+)</text>
        <dbReference type="Rhea" id="RHEA:23736"/>
        <dbReference type="ChEBI" id="CHEBI:15377"/>
        <dbReference type="ChEBI" id="CHEBI:15378"/>
        <dbReference type="ChEBI" id="CHEBI:18072"/>
        <dbReference type="ChEBI" id="CHEBI:58639"/>
        <dbReference type="EC" id="3.5.2.17"/>
    </reaction>
</comment>
<accession>A0ABY8QQY7</accession>
<proteinExistence type="inferred from homology"/>
<keyword evidence="6 7" id="KW-0378">Hydrolase</keyword>
<dbReference type="InterPro" id="IPR023416">
    <property type="entry name" value="Transthyretin/HIU_hydrolase_d"/>
</dbReference>
<keyword evidence="10" id="KW-1185">Reference proteome</keyword>
<evidence type="ECO:0000313" key="10">
    <source>
        <dbReference type="Proteomes" id="UP001209083"/>
    </source>
</evidence>
<dbReference type="PRINTS" id="PR00189">
    <property type="entry name" value="TRNSTHYRETIN"/>
</dbReference>
<reference evidence="9 10" key="1">
    <citation type="submission" date="2023-05" db="EMBL/GenBank/DDBJ databases">
        <title>Lithophilousrod everest ZFBP1038 complete genpme.</title>
        <authorList>
            <person name="Tian M."/>
        </authorList>
    </citation>
    <scope>NUCLEOTIDE SEQUENCE [LARGE SCALE GENOMIC DNA]</scope>
    <source>
        <strain evidence="9 10">ZFBP1038</strain>
    </source>
</reference>
<evidence type="ECO:0000256" key="7">
    <source>
        <dbReference type="RuleBase" id="RU361270"/>
    </source>
</evidence>